<dbReference type="AlphaFoldDB" id="A0AB74D532"/>
<name>A0AB74D532_9BURK</name>
<dbReference type="Pfam" id="PF05016">
    <property type="entry name" value="ParE_toxin"/>
    <property type="match status" value="1"/>
</dbReference>
<dbReference type="Gene3D" id="3.30.2310.20">
    <property type="entry name" value="RelE-like"/>
    <property type="match status" value="1"/>
</dbReference>
<evidence type="ECO:0000313" key="4">
    <source>
        <dbReference type="Proteomes" id="UP000273734"/>
    </source>
</evidence>
<dbReference type="EMBL" id="QTNY01000024">
    <property type="protein sequence ID" value="RQP71490.1"/>
    <property type="molecule type" value="Genomic_DNA"/>
</dbReference>
<dbReference type="InterPro" id="IPR035093">
    <property type="entry name" value="RelE/ParE_toxin_dom_sf"/>
</dbReference>
<protein>
    <submittedName>
        <fullName evidence="3">Type II toxin-antitoxin system RelE/ParE family toxin</fullName>
    </submittedName>
</protein>
<comment type="similarity">
    <text evidence="1">Belongs to the RelE toxin family.</text>
</comment>
<reference evidence="3 4" key="1">
    <citation type="submission" date="2018-08" db="EMBL/GenBank/DDBJ databases">
        <title>Comparative analysis of Burkholderia isolates from Puerto Rico.</title>
        <authorList>
            <person name="Hall C."/>
            <person name="Sahl J."/>
            <person name="Wagner D."/>
        </authorList>
    </citation>
    <scope>NUCLEOTIDE SEQUENCE [LARGE SCALE GENOMIC DNA]</scope>
    <source>
        <strain evidence="3 4">Bp8964</strain>
    </source>
</reference>
<organism evidence="3 4">
    <name type="scientific">Burkholderia ubonensis</name>
    <dbReference type="NCBI Taxonomy" id="101571"/>
    <lineage>
        <taxon>Bacteria</taxon>
        <taxon>Pseudomonadati</taxon>
        <taxon>Pseudomonadota</taxon>
        <taxon>Betaproteobacteria</taxon>
        <taxon>Burkholderiales</taxon>
        <taxon>Burkholderiaceae</taxon>
        <taxon>Burkholderia</taxon>
        <taxon>Burkholderia cepacia complex</taxon>
    </lineage>
</organism>
<dbReference type="SUPFAM" id="SSF143011">
    <property type="entry name" value="RelE-like"/>
    <property type="match status" value="1"/>
</dbReference>
<proteinExistence type="inferred from homology"/>
<dbReference type="InterPro" id="IPR007712">
    <property type="entry name" value="RelE/ParE_toxin"/>
</dbReference>
<evidence type="ECO:0000313" key="3">
    <source>
        <dbReference type="EMBL" id="RQP71490.1"/>
    </source>
</evidence>
<comment type="caution">
    <text evidence="3">The sequence shown here is derived from an EMBL/GenBank/DDBJ whole genome shotgun (WGS) entry which is preliminary data.</text>
</comment>
<accession>A0AB74D532</accession>
<dbReference type="Proteomes" id="UP000273734">
    <property type="component" value="Unassembled WGS sequence"/>
</dbReference>
<dbReference type="PANTHER" id="PTHR35601:SF2">
    <property type="entry name" value="MRNA INTERFERASE TOXIN RELE"/>
    <property type="match status" value="1"/>
</dbReference>
<evidence type="ECO:0000256" key="2">
    <source>
        <dbReference type="ARBA" id="ARBA00022649"/>
    </source>
</evidence>
<keyword evidence="2" id="KW-1277">Toxin-antitoxin system</keyword>
<evidence type="ECO:0000256" key="1">
    <source>
        <dbReference type="ARBA" id="ARBA00006226"/>
    </source>
</evidence>
<dbReference type="PANTHER" id="PTHR35601">
    <property type="entry name" value="TOXIN RELE"/>
    <property type="match status" value="1"/>
</dbReference>
<dbReference type="NCBIfam" id="TIGR02385">
    <property type="entry name" value="RelE_StbE"/>
    <property type="match status" value="1"/>
</dbReference>
<dbReference type="RefSeq" id="WP_095411174.1">
    <property type="nucleotide sequence ID" value="NZ_NQMX01000007.1"/>
</dbReference>
<sequence>MTFDLAFLEPALREWKRLDRTVRDQFKSKLAERLENPRIPSAKLHGHPDRYKIKLRSAGYRLVYEVRDAEVIVLVVAVGRRERDAVYLAVMKR</sequence>
<gene>
    <name evidence="3" type="ORF">DF015_27940</name>
</gene>